<feature type="compositionally biased region" description="Acidic residues" evidence="1">
    <location>
        <begin position="121"/>
        <end position="134"/>
    </location>
</feature>
<comment type="caution">
    <text evidence="2">The sequence shown here is derived from an EMBL/GenBank/DDBJ whole genome shotgun (WGS) entry which is preliminary data.</text>
</comment>
<accession>A0AAW2XV03</accession>
<feature type="compositionally biased region" description="Basic and acidic residues" evidence="1">
    <location>
        <begin position="1"/>
        <end position="16"/>
    </location>
</feature>
<reference evidence="2" key="2">
    <citation type="journal article" date="2024" name="Plant">
        <title>Genomic evolution and insights into agronomic trait innovations of Sesamum species.</title>
        <authorList>
            <person name="Miao H."/>
            <person name="Wang L."/>
            <person name="Qu L."/>
            <person name="Liu H."/>
            <person name="Sun Y."/>
            <person name="Le M."/>
            <person name="Wang Q."/>
            <person name="Wei S."/>
            <person name="Zheng Y."/>
            <person name="Lin W."/>
            <person name="Duan Y."/>
            <person name="Cao H."/>
            <person name="Xiong S."/>
            <person name="Wang X."/>
            <person name="Wei L."/>
            <person name="Li C."/>
            <person name="Ma Q."/>
            <person name="Ju M."/>
            <person name="Zhao R."/>
            <person name="Li G."/>
            <person name="Mu C."/>
            <person name="Tian Q."/>
            <person name="Mei H."/>
            <person name="Zhang T."/>
            <person name="Gao T."/>
            <person name="Zhang H."/>
        </authorList>
    </citation>
    <scope>NUCLEOTIDE SEQUENCE</scope>
    <source>
        <strain evidence="2">KEN1</strain>
    </source>
</reference>
<evidence type="ECO:0000313" key="2">
    <source>
        <dbReference type="EMBL" id="KAL0457794.1"/>
    </source>
</evidence>
<proteinExistence type="predicted"/>
<feature type="region of interest" description="Disordered" evidence="1">
    <location>
        <begin position="1"/>
        <end position="24"/>
    </location>
</feature>
<organism evidence="2">
    <name type="scientific">Sesamum latifolium</name>
    <dbReference type="NCBI Taxonomy" id="2727402"/>
    <lineage>
        <taxon>Eukaryota</taxon>
        <taxon>Viridiplantae</taxon>
        <taxon>Streptophyta</taxon>
        <taxon>Embryophyta</taxon>
        <taxon>Tracheophyta</taxon>
        <taxon>Spermatophyta</taxon>
        <taxon>Magnoliopsida</taxon>
        <taxon>eudicotyledons</taxon>
        <taxon>Gunneridae</taxon>
        <taxon>Pentapetalae</taxon>
        <taxon>asterids</taxon>
        <taxon>lamiids</taxon>
        <taxon>Lamiales</taxon>
        <taxon>Pedaliaceae</taxon>
        <taxon>Sesamum</taxon>
    </lineage>
</organism>
<dbReference type="EMBL" id="JACGWN010000002">
    <property type="protein sequence ID" value="KAL0457794.1"/>
    <property type="molecule type" value="Genomic_DNA"/>
</dbReference>
<reference evidence="2" key="1">
    <citation type="submission" date="2020-06" db="EMBL/GenBank/DDBJ databases">
        <authorList>
            <person name="Li T."/>
            <person name="Hu X."/>
            <person name="Zhang T."/>
            <person name="Song X."/>
            <person name="Zhang H."/>
            <person name="Dai N."/>
            <person name="Sheng W."/>
            <person name="Hou X."/>
            <person name="Wei L."/>
        </authorList>
    </citation>
    <scope>NUCLEOTIDE SEQUENCE</scope>
    <source>
        <strain evidence="2">KEN1</strain>
        <tissue evidence="2">Leaf</tissue>
    </source>
</reference>
<evidence type="ECO:0000256" key="1">
    <source>
        <dbReference type="SAM" id="MobiDB-lite"/>
    </source>
</evidence>
<protein>
    <submittedName>
        <fullName evidence="2">Uncharacterized protein</fullName>
    </submittedName>
</protein>
<sequence>MEDHQPQPTIEDHDTSAESEASVAMTEQQLWLATIEGKNKGRVFGIGCETHISSRNYTSPSPPPQPNPAMEDRMVRMETMMVDMKAMMREMQASSSTGGLSQATTLTSGPAQPSTDPPASNEDDMNVVDEEDLD</sequence>
<name>A0AAW2XV03_9LAMI</name>
<gene>
    <name evidence="2" type="ORF">Slati_0406600</name>
</gene>
<feature type="compositionally biased region" description="Polar residues" evidence="1">
    <location>
        <begin position="92"/>
        <end position="118"/>
    </location>
</feature>
<dbReference type="AlphaFoldDB" id="A0AAW2XV03"/>
<feature type="region of interest" description="Disordered" evidence="1">
    <location>
        <begin position="89"/>
        <end position="134"/>
    </location>
</feature>